<reference evidence="5" key="1">
    <citation type="submission" date="2022-08" db="EMBL/GenBank/DDBJ databases">
        <authorList>
            <person name="Marques A."/>
        </authorList>
    </citation>
    <scope>NUCLEOTIDE SEQUENCE</scope>
    <source>
        <strain evidence="5">RhyPub2mFocal</strain>
        <tissue evidence="5">Leaves</tissue>
    </source>
</reference>
<evidence type="ECO:0000313" key="5">
    <source>
        <dbReference type="EMBL" id="KAJ4801257.1"/>
    </source>
</evidence>
<dbReference type="InterPro" id="IPR027417">
    <property type="entry name" value="P-loop_NTPase"/>
</dbReference>
<dbReference type="PANTHER" id="PTHR23155:SF1185">
    <property type="entry name" value="DISEASE RESISTANCE RPP8-LIKE PROTEIN 3-RELATED"/>
    <property type="match status" value="1"/>
</dbReference>
<sequence length="703" mass="80009">MPRLESERSLEKAKAFVHFALQKLEDVKVFEVASLSGATSLSEASKLMGLVHKMLQNIQLALVNPASRSNLKFGDDSSVQEWMATMVDVCIRTERAVLNFLKEAGMRISSLPEPVKRISTTPVNLFILHELGIEMSKIKSELEIITAFAHNSHLDDAAPSVVLSCFSNIEDMRLVGYEAPQKHIVEKLLDISIPQRLEITILGPEAAGKSTLAQCIYQSIAEKNHFDVCFWLFDMNHFDYKYPQLFKPIDILRKMLMKLEPGNSLDDYDEEHLILKICMSLKLKRYLVVIDNIQRYNVFRKALPDENNGSRVLIATQEAGKYERICLDFDPQLKYELPSLTENERLKLIFNKKIESLKDLEDFPSDVLGEARRIAARWGDSPMNLVLLGGHLLFNQPVSHNRKVLRDIADAATFGEFLSSIYYKLPSVLQTCFSYMAAVFPVNYLIHSTSLIRLWVAEGIIPKEHGRTIEQTAELCLDQLIQRGFVHVIWAYYHNQANKPSHIVLIHPMLQSGLLDNDTGINSWAPIKVILGDDALDISGCYGEPDVNHANCESWHRLALHSSYDSDQFSSFHDGKMLHGLKYPSLHSLFFFGFVAPLMFSEFRFLRVLSVFHARIRFCKEDTPCWLDGLINLRYLGFIVCWVESGSLGKKLSRLTNLQTLDLSESSVSGLSEFREHNPKLNVIDPIKGELQAFWSPLPDLYQ</sequence>
<comment type="caution">
    <text evidence="5">The sequence shown here is derived from an EMBL/GenBank/DDBJ whole genome shotgun (WGS) entry which is preliminary data.</text>
</comment>
<dbReference type="Gene3D" id="3.40.50.300">
    <property type="entry name" value="P-loop containing nucleotide triphosphate hydrolases"/>
    <property type="match status" value="1"/>
</dbReference>
<dbReference type="InterPro" id="IPR044974">
    <property type="entry name" value="Disease_R_plants"/>
</dbReference>
<dbReference type="PRINTS" id="PR00364">
    <property type="entry name" value="DISEASERSIST"/>
</dbReference>
<dbReference type="Pfam" id="PF00931">
    <property type="entry name" value="NB-ARC"/>
    <property type="match status" value="1"/>
</dbReference>
<dbReference type="Pfam" id="PF23559">
    <property type="entry name" value="WHD_DRP"/>
    <property type="match status" value="1"/>
</dbReference>
<gene>
    <name evidence="5" type="ORF">LUZ62_052503</name>
    <name evidence="4" type="ORF">LUZ62_080052</name>
</gene>
<proteinExistence type="predicted"/>
<dbReference type="SUPFAM" id="SSF52540">
    <property type="entry name" value="P-loop containing nucleoside triphosphate hydrolases"/>
    <property type="match status" value="1"/>
</dbReference>
<evidence type="ECO:0000259" key="3">
    <source>
        <dbReference type="Pfam" id="PF23559"/>
    </source>
</evidence>
<dbReference type="Proteomes" id="UP001140206">
    <property type="component" value="Chromosome 5"/>
</dbReference>
<dbReference type="AlphaFoldDB" id="A0AAV8GFH4"/>
<dbReference type="GO" id="GO:0043531">
    <property type="term" value="F:ADP binding"/>
    <property type="evidence" value="ECO:0007669"/>
    <property type="project" value="InterPro"/>
</dbReference>
<dbReference type="EMBL" id="JAMFTS010000005">
    <property type="protein sequence ID" value="KAJ4745647.1"/>
    <property type="molecule type" value="Genomic_DNA"/>
</dbReference>
<dbReference type="InterPro" id="IPR058922">
    <property type="entry name" value="WHD_DRP"/>
</dbReference>
<feature type="domain" description="NB-ARC" evidence="2">
    <location>
        <begin position="182"/>
        <end position="350"/>
    </location>
</feature>
<dbReference type="InterPro" id="IPR002182">
    <property type="entry name" value="NB-ARC"/>
</dbReference>
<organism evidence="5 6">
    <name type="scientific">Rhynchospora pubera</name>
    <dbReference type="NCBI Taxonomy" id="906938"/>
    <lineage>
        <taxon>Eukaryota</taxon>
        <taxon>Viridiplantae</taxon>
        <taxon>Streptophyta</taxon>
        <taxon>Embryophyta</taxon>
        <taxon>Tracheophyta</taxon>
        <taxon>Spermatophyta</taxon>
        <taxon>Magnoliopsida</taxon>
        <taxon>Liliopsida</taxon>
        <taxon>Poales</taxon>
        <taxon>Cyperaceae</taxon>
        <taxon>Cyperoideae</taxon>
        <taxon>Rhynchosporeae</taxon>
        <taxon>Rhynchospora</taxon>
    </lineage>
</organism>
<dbReference type="PANTHER" id="PTHR23155">
    <property type="entry name" value="DISEASE RESISTANCE PROTEIN RP"/>
    <property type="match status" value="1"/>
</dbReference>
<accession>A0AAV8GFH4</accession>
<dbReference type="InterPro" id="IPR036388">
    <property type="entry name" value="WH-like_DNA-bd_sf"/>
</dbReference>
<keyword evidence="6" id="KW-1185">Reference proteome</keyword>
<dbReference type="SUPFAM" id="SSF52058">
    <property type="entry name" value="L domain-like"/>
    <property type="match status" value="1"/>
</dbReference>
<dbReference type="Proteomes" id="UP001140206">
    <property type="component" value="Chromosome 2"/>
</dbReference>
<dbReference type="InterPro" id="IPR032675">
    <property type="entry name" value="LRR_dom_sf"/>
</dbReference>
<dbReference type="Gene3D" id="1.10.10.10">
    <property type="entry name" value="Winged helix-like DNA-binding domain superfamily/Winged helix DNA-binding domain"/>
    <property type="match status" value="1"/>
</dbReference>
<evidence type="ECO:0000259" key="2">
    <source>
        <dbReference type="Pfam" id="PF00931"/>
    </source>
</evidence>
<evidence type="ECO:0000313" key="6">
    <source>
        <dbReference type="Proteomes" id="UP001140206"/>
    </source>
</evidence>
<protein>
    <submittedName>
        <fullName evidence="5">Disease resistance protein RPP8</fullName>
    </submittedName>
</protein>
<evidence type="ECO:0000313" key="4">
    <source>
        <dbReference type="EMBL" id="KAJ4745647.1"/>
    </source>
</evidence>
<dbReference type="Gene3D" id="3.80.10.10">
    <property type="entry name" value="Ribonuclease Inhibitor"/>
    <property type="match status" value="1"/>
</dbReference>
<keyword evidence="1" id="KW-0611">Plant defense</keyword>
<dbReference type="GO" id="GO:0098542">
    <property type="term" value="P:defense response to other organism"/>
    <property type="evidence" value="ECO:0007669"/>
    <property type="project" value="TreeGrafter"/>
</dbReference>
<dbReference type="EMBL" id="JAMFTS010000002">
    <property type="protein sequence ID" value="KAJ4801257.1"/>
    <property type="molecule type" value="Genomic_DNA"/>
</dbReference>
<name>A0AAV8GFH4_9POAL</name>
<evidence type="ECO:0000256" key="1">
    <source>
        <dbReference type="ARBA" id="ARBA00022821"/>
    </source>
</evidence>
<feature type="domain" description="Disease resistance protein winged helix" evidence="3">
    <location>
        <begin position="439"/>
        <end position="493"/>
    </location>
</feature>